<dbReference type="NCBIfam" id="TIGR00199">
    <property type="entry name" value="PncC_domain"/>
    <property type="match status" value="1"/>
</dbReference>
<dbReference type="EMBL" id="LAOD01000033">
    <property type="protein sequence ID" value="KJV80812.1"/>
    <property type="molecule type" value="Genomic_DNA"/>
</dbReference>
<evidence type="ECO:0000313" key="3">
    <source>
        <dbReference type="EMBL" id="KJV82003.1"/>
    </source>
</evidence>
<dbReference type="AlphaFoldDB" id="A0A0F3PLF5"/>
<feature type="domain" description="CinA C-terminal" evidence="1">
    <location>
        <begin position="15"/>
        <end position="171"/>
    </location>
</feature>
<dbReference type="Pfam" id="PF02464">
    <property type="entry name" value="CinA"/>
    <property type="match status" value="1"/>
</dbReference>
<dbReference type="InterPro" id="IPR036653">
    <property type="entry name" value="CinA-like_C"/>
</dbReference>
<dbReference type="SUPFAM" id="SSF142433">
    <property type="entry name" value="CinA-like"/>
    <property type="match status" value="1"/>
</dbReference>
<name>A0A0F3PLF5_ANAPH</name>
<dbReference type="EMBL" id="LAOD01000032">
    <property type="protein sequence ID" value="KJV82003.1"/>
    <property type="molecule type" value="Genomic_DNA"/>
</dbReference>
<evidence type="ECO:0000313" key="2">
    <source>
        <dbReference type="EMBL" id="KJV80812.1"/>
    </source>
</evidence>
<evidence type="ECO:0000313" key="4">
    <source>
        <dbReference type="Proteomes" id="UP000033722"/>
    </source>
</evidence>
<dbReference type="PATRIC" id="fig|1359157.3.peg.1321"/>
<proteinExistence type="predicted"/>
<reference evidence="2 4" key="1">
    <citation type="submission" date="2015-01" db="EMBL/GenBank/DDBJ databases">
        <title>Genome Sequencing of Rickettsiales.</title>
        <authorList>
            <person name="Daugherty S.C."/>
            <person name="Su Q."/>
            <person name="Abolude K."/>
            <person name="Beier-Sexton M."/>
            <person name="Carlyon J.A."/>
            <person name="Carter R."/>
            <person name="Day N.P."/>
            <person name="Dumler S.J."/>
            <person name="Dyachenko V."/>
            <person name="Godinez A."/>
            <person name="Kurtti T.J."/>
            <person name="Lichay M."/>
            <person name="Mullins K.E."/>
            <person name="Ott S."/>
            <person name="Pappas-Brown V."/>
            <person name="Paris D.H."/>
            <person name="Patel P."/>
            <person name="Richards A.L."/>
            <person name="Sadzewicz L."/>
            <person name="Sears K."/>
            <person name="Seidman D."/>
            <person name="Sengamalay N."/>
            <person name="Stenos J."/>
            <person name="Tallon L.J."/>
            <person name="Vincent G."/>
            <person name="Fraser C.M."/>
            <person name="Munderloh U."/>
            <person name="Dunning-Hotopp J.C."/>
        </authorList>
    </citation>
    <scope>NUCLEOTIDE SEQUENCE [LARGE SCALE GENOMIC DNA]</scope>
    <source>
        <strain evidence="2 4">CRT53-1</strain>
    </source>
</reference>
<accession>A0A0F3PLF5</accession>
<sequence length="176" mass="19589">MGTFYMNISVELIKKAETCVRLLHNKKIQIAFAESCTGGLLSYLFAAVPGASRVLECSLVTYSNSAKTDFLDVPEEYIKNYGAVSKEVAARMAEGIIKARKRVEMAISITGIAGHAKHMHDTTNEEGVGTVFIGYARRDDKTEIFPFQFGNLTRHEIQHKTAEKALEIILRETSKE</sequence>
<organism evidence="2 4">
    <name type="scientific">Anaplasma phagocytophilum str. CRT53-1</name>
    <dbReference type="NCBI Taxonomy" id="1359157"/>
    <lineage>
        <taxon>Bacteria</taxon>
        <taxon>Pseudomonadati</taxon>
        <taxon>Pseudomonadota</taxon>
        <taxon>Alphaproteobacteria</taxon>
        <taxon>Rickettsiales</taxon>
        <taxon>Anaplasmataceae</taxon>
        <taxon>Anaplasma</taxon>
        <taxon>phagocytophilum group</taxon>
    </lineage>
</organism>
<gene>
    <name evidence="3" type="ORF">APHCRT_1438</name>
    <name evidence="2" type="ORF">APHCRT_1448</name>
</gene>
<dbReference type="InterPro" id="IPR008136">
    <property type="entry name" value="CinA_C"/>
</dbReference>
<dbReference type="Proteomes" id="UP000033722">
    <property type="component" value="Unassembled WGS sequence"/>
</dbReference>
<dbReference type="Gene3D" id="3.90.950.20">
    <property type="entry name" value="CinA-like"/>
    <property type="match status" value="1"/>
</dbReference>
<evidence type="ECO:0000259" key="1">
    <source>
        <dbReference type="Pfam" id="PF02464"/>
    </source>
</evidence>
<protein>
    <submittedName>
        <fullName evidence="2">Competence/damage-inducible CinA C-terminal domain protein</fullName>
    </submittedName>
</protein>
<comment type="caution">
    <text evidence="2">The sequence shown here is derived from an EMBL/GenBank/DDBJ whole genome shotgun (WGS) entry which is preliminary data.</text>
</comment>